<gene>
    <name evidence="3" type="ORF">MYCFIDRAFT_194175</name>
</gene>
<reference evidence="3 4" key="1">
    <citation type="journal article" date="2012" name="PLoS Pathog.">
        <title>Diverse lifestyles and strategies of plant pathogenesis encoded in the genomes of eighteen Dothideomycetes fungi.</title>
        <authorList>
            <person name="Ohm R.A."/>
            <person name="Feau N."/>
            <person name="Henrissat B."/>
            <person name="Schoch C.L."/>
            <person name="Horwitz B.A."/>
            <person name="Barry K.W."/>
            <person name="Condon B.J."/>
            <person name="Copeland A.C."/>
            <person name="Dhillon B."/>
            <person name="Glaser F."/>
            <person name="Hesse C.N."/>
            <person name="Kosti I."/>
            <person name="LaButti K."/>
            <person name="Lindquist E.A."/>
            <person name="Lucas S."/>
            <person name="Salamov A.A."/>
            <person name="Bradshaw R.E."/>
            <person name="Ciuffetti L."/>
            <person name="Hamelin R.C."/>
            <person name="Kema G.H.J."/>
            <person name="Lawrence C."/>
            <person name="Scott J.A."/>
            <person name="Spatafora J.W."/>
            <person name="Turgeon B.G."/>
            <person name="de Wit P.J.G.M."/>
            <person name="Zhong S."/>
            <person name="Goodwin S.B."/>
            <person name="Grigoriev I.V."/>
        </authorList>
    </citation>
    <scope>NUCLEOTIDE SEQUENCE [LARGE SCALE GENOMIC DNA]</scope>
    <source>
        <strain evidence="3 4">CIRAD86</strain>
    </source>
</reference>
<dbReference type="Proteomes" id="UP000016932">
    <property type="component" value="Unassembled WGS sequence"/>
</dbReference>
<keyword evidence="2" id="KW-0732">Signal</keyword>
<keyword evidence="4" id="KW-1185">Reference proteome</keyword>
<sequence length="772" mass="82877">MKLPRRSLSGLLLLAASLGAVQCIPAGEPSTLTAITPQSTLSGVPKTAILEGTVPSAFITPAPIHHVARADNFFTTTISGTTITSECSAGVTSFTYSLCNPKPCSQKTHRKCIETFTVPENQYLTVTTVSSTVTSTSAGSTTTFRSTSTSKGFPSATATATARPNGTVSVPIGVALRDGIRAIVRKFCPGWSTEDGPSLGCWEPAADEELIQLVTGNGFMPLGFDVVQGDPTLSQIGENVTYAQTFGVHIIKDGITLAIQCNQPIGTMLEIPADIAAADAQAVLDEFGDRDPSSPTASGSSSVVEAKTLTPICVVSSQPAIASEDESLIVSFLGQYFQQHPMGITSTSSGTAAGNDAGVTFVPSTASVIKTEAICHTTDPISLGKVHPAQITEAAKSFYSTLHDEKVAVTSYVEPDRDFVYNKFEQDGLKGVRYYVFEEILSDKGYALALSVQYLKEACKSEYQGTVDFQYFNEDQFVKKFMGEKISKACYEQTEGSQKKPPMGGNTFNDECIQFQAKLSNVKPTPGKPWPKPLPTDYLPVGFGQGHDKLVECNNPRSPDVPQPLIEDNPIADKAAKFFQSLNASGTSAHQSAPAQKGRIPPIEFFHWGSGKEEGFKAVVFKDVPIILDSDKGNSKNDYALVLSVQYLAGTCVTDSSDADASWTFKFGDMQKVFFIGNFIDPQIKSCAMKPINHDEWATFGGAWFEKCVAYNTSLIDISGNSVWVQKDVKAGHMFLTVDPGTRHANETVLSNKVLGDDEVTAWPWSGEIIGN</sequence>
<dbReference type="EMBL" id="KB446556">
    <property type="protein sequence ID" value="EME85997.1"/>
    <property type="molecule type" value="Genomic_DNA"/>
</dbReference>
<dbReference type="GeneID" id="19335375"/>
<evidence type="ECO:0000313" key="4">
    <source>
        <dbReference type="Proteomes" id="UP000016932"/>
    </source>
</evidence>
<dbReference type="KEGG" id="pfj:MYCFIDRAFT_194175"/>
<evidence type="ECO:0000256" key="1">
    <source>
        <dbReference type="SAM" id="MobiDB-lite"/>
    </source>
</evidence>
<dbReference type="OrthoDB" id="10341585at2759"/>
<feature type="region of interest" description="Disordered" evidence="1">
    <location>
        <begin position="137"/>
        <end position="160"/>
    </location>
</feature>
<evidence type="ECO:0000256" key="2">
    <source>
        <dbReference type="SAM" id="SignalP"/>
    </source>
</evidence>
<name>M3B9J3_PSEFD</name>
<feature type="chain" id="PRO_5004031916" evidence="2">
    <location>
        <begin position="24"/>
        <end position="772"/>
    </location>
</feature>
<dbReference type="HOGENOM" id="CLU_362126_0_0_1"/>
<dbReference type="VEuPathDB" id="FungiDB:MYCFIDRAFT_194175"/>
<dbReference type="AlphaFoldDB" id="M3B9J3"/>
<protein>
    <submittedName>
        <fullName evidence="3">Uncharacterized protein</fullName>
    </submittedName>
</protein>
<feature type="signal peptide" evidence="2">
    <location>
        <begin position="1"/>
        <end position="23"/>
    </location>
</feature>
<dbReference type="RefSeq" id="XP_007923423.1">
    <property type="nucleotide sequence ID" value="XM_007925232.1"/>
</dbReference>
<organism evidence="3 4">
    <name type="scientific">Pseudocercospora fijiensis (strain CIRAD86)</name>
    <name type="common">Black leaf streak disease fungus</name>
    <name type="synonym">Mycosphaerella fijiensis</name>
    <dbReference type="NCBI Taxonomy" id="383855"/>
    <lineage>
        <taxon>Eukaryota</taxon>
        <taxon>Fungi</taxon>
        <taxon>Dikarya</taxon>
        <taxon>Ascomycota</taxon>
        <taxon>Pezizomycotina</taxon>
        <taxon>Dothideomycetes</taxon>
        <taxon>Dothideomycetidae</taxon>
        <taxon>Mycosphaerellales</taxon>
        <taxon>Mycosphaerellaceae</taxon>
        <taxon>Pseudocercospora</taxon>
    </lineage>
</organism>
<accession>M3B9J3</accession>
<evidence type="ECO:0000313" key="3">
    <source>
        <dbReference type="EMBL" id="EME85997.1"/>
    </source>
</evidence>
<proteinExistence type="predicted"/>
<feature type="compositionally biased region" description="Low complexity" evidence="1">
    <location>
        <begin position="137"/>
        <end position="150"/>
    </location>
</feature>